<feature type="domain" description="SusD-like N-terminal" evidence="7">
    <location>
        <begin position="25"/>
        <end position="226"/>
    </location>
</feature>
<sequence length="451" mass="50895">MKYKLKPILTIMIISIIHLLTSCEEFLDEKPEKSIVVPESLEDLQKLLDASRRGMNDGPGLGLLSGDELLTNDNGFGSYSTVEQNTYLWKQSIFENYGFEWTVFYQQVFYANVVLDGLKALPREDDPEGHDQVRGRALFYRANAFYNLLSLFSPAYVPGQNDGALGIPLRLGPDINLDASRASLADSYEKVIEDLKESVTLLPQMPDFKSRPSQWAAHALLSRVYLSLGDYPNALDHAEAALSIEDDLLDFNDLDLEATYPFEQFNNEVIFHSEMISHGFIRNSNTVVSPEIYGSYEENDLRKQAFFQENSFGMDFKGTYTGTVTYFCGLATDELFLNKSECLARIGDSDGAKETMDRLLEHRFVSGTFEGTTGEGDVLLVNILTERKKELLCRGTRWADLKRLNKAPEFAKTLERTVDGQSYQLEPGSKRYVLPIPPDEINVSGIVQNER</sequence>
<keyword evidence="3" id="KW-0732">Signal</keyword>
<dbReference type="RefSeq" id="WP_137404392.1">
    <property type="nucleotide sequence ID" value="NZ_BMIU01000021.1"/>
</dbReference>
<comment type="subcellular location">
    <subcellularLocation>
        <location evidence="1">Cell outer membrane</location>
    </subcellularLocation>
</comment>
<proteinExistence type="inferred from homology"/>
<gene>
    <name evidence="8" type="ORF">GCM10011339_36020</name>
</gene>
<evidence type="ECO:0000256" key="5">
    <source>
        <dbReference type="ARBA" id="ARBA00023237"/>
    </source>
</evidence>
<evidence type="ECO:0000313" key="9">
    <source>
        <dbReference type="Proteomes" id="UP000647339"/>
    </source>
</evidence>
<dbReference type="InterPro" id="IPR033985">
    <property type="entry name" value="SusD-like_N"/>
</dbReference>
<dbReference type="PROSITE" id="PS51257">
    <property type="entry name" value="PROKAR_LIPOPROTEIN"/>
    <property type="match status" value="1"/>
</dbReference>
<accession>A0ABQ1V9U7</accession>
<keyword evidence="4" id="KW-0472">Membrane</keyword>
<comment type="caution">
    <text evidence="8">The sequence shown here is derived from an EMBL/GenBank/DDBJ whole genome shotgun (WGS) entry which is preliminary data.</text>
</comment>
<dbReference type="Proteomes" id="UP000647339">
    <property type="component" value="Unassembled WGS sequence"/>
</dbReference>
<dbReference type="EMBL" id="BMIU01000021">
    <property type="protein sequence ID" value="GGF44322.1"/>
    <property type="molecule type" value="Genomic_DNA"/>
</dbReference>
<reference evidence="9" key="1">
    <citation type="journal article" date="2019" name="Int. J. Syst. Evol. Microbiol.">
        <title>The Global Catalogue of Microorganisms (GCM) 10K type strain sequencing project: providing services to taxonomists for standard genome sequencing and annotation.</title>
        <authorList>
            <consortium name="The Broad Institute Genomics Platform"/>
            <consortium name="The Broad Institute Genome Sequencing Center for Infectious Disease"/>
            <person name="Wu L."/>
            <person name="Ma J."/>
        </authorList>
    </citation>
    <scope>NUCLEOTIDE SEQUENCE [LARGE SCALE GENOMIC DNA]</scope>
    <source>
        <strain evidence="9">CGMCC 1.15407</strain>
    </source>
</reference>
<evidence type="ECO:0000259" key="6">
    <source>
        <dbReference type="Pfam" id="PF07980"/>
    </source>
</evidence>
<evidence type="ECO:0000313" key="8">
    <source>
        <dbReference type="EMBL" id="GGF44322.1"/>
    </source>
</evidence>
<feature type="domain" description="RagB/SusD" evidence="6">
    <location>
        <begin position="334"/>
        <end position="449"/>
    </location>
</feature>
<evidence type="ECO:0000256" key="2">
    <source>
        <dbReference type="ARBA" id="ARBA00006275"/>
    </source>
</evidence>
<comment type="similarity">
    <text evidence="2">Belongs to the SusD family.</text>
</comment>
<evidence type="ECO:0000256" key="3">
    <source>
        <dbReference type="ARBA" id="ARBA00022729"/>
    </source>
</evidence>
<dbReference type="Pfam" id="PF07980">
    <property type="entry name" value="SusD_RagB"/>
    <property type="match status" value="1"/>
</dbReference>
<dbReference type="InterPro" id="IPR012944">
    <property type="entry name" value="SusD_RagB_dom"/>
</dbReference>
<name>A0ABQ1V9U7_9BACT</name>
<dbReference type="SUPFAM" id="SSF48452">
    <property type="entry name" value="TPR-like"/>
    <property type="match status" value="1"/>
</dbReference>
<dbReference type="Gene3D" id="1.25.40.390">
    <property type="match status" value="1"/>
</dbReference>
<evidence type="ECO:0000259" key="7">
    <source>
        <dbReference type="Pfam" id="PF14322"/>
    </source>
</evidence>
<keyword evidence="5" id="KW-0998">Cell outer membrane</keyword>
<evidence type="ECO:0000256" key="1">
    <source>
        <dbReference type="ARBA" id="ARBA00004442"/>
    </source>
</evidence>
<dbReference type="Pfam" id="PF14322">
    <property type="entry name" value="SusD-like_3"/>
    <property type="match status" value="1"/>
</dbReference>
<keyword evidence="9" id="KW-1185">Reference proteome</keyword>
<dbReference type="InterPro" id="IPR011990">
    <property type="entry name" value="TPR-like_helical_dom_sf"/>
</dbReference>
<organism evidence="8 9">
    <name type="scientific">Echinicola rosea</name>
    <dbReference type="NCBI Taxonomy" id="1807691"/>
    <lineage>
        <taxon>Bacteria</taxon>
        <taxon>Pseudomonadati</taxon>
        <taxon>Bacteroidota</taxon>
        <taxon>Cytophagia</taxon>
        <taxon>Cytophagales</taxon>
        <taxon>Cyclobacteriaceae</taxon>
        <taxon>Echinicola</taxon>
    </lineage>
</organism>
<protein>
    <submittedName>
        <fullName evidence="8">Glycan metabolism protein RagB</fullName>
    </submittedName>
</protein>
<evidence type="ECO:0000256" key="4">
    <source>
        <dbReference type="ARBA" id="ARBA00023136"/>
    </source>
</evidence>